<dbReference type="OrthoDB" id="1030492at2"/>
<name>B3JNM9_9BACT</name>
<proteinExistence type="predicted"/>
<dbReference type="STRING" id="470145.BACCOP_03543"/>
<sequence length="117" mass="13912">MEKEKYNEQICRIIWHDVLQNSIKPFSWEIDFCNVKVIDRGTAFYLFKIRCWVEIRFLSEMSLYQIAFKPENQKSQAVYNCVPLDKIVNVIDDTVQYGLSSYDYICSKYGLVYKVAI</sequence>
<dbReference type="eggNOG" id="ENOG50319FF">
    <property type="taxonomic scope" value="Bacteria"/>
</dbReference>
<organism evidence="1 2">
    <name type="scientific">Phocaeicola coprocola DSM 17136</name>
    <dbReference type="NCBI Taxonomy" id="470145"/>
    <lineage>
        <taxon>Bacteria</taxon>
        <taxon>Pseudomonadati</taxon>
        <taxon>Bacteroidota</taxon>
        <taxon>Bacteroidia</taxon>
        <taxon>Bacteroidales</taxon>
        <taxon>Bacteroidaceae</taxon>
        <taxon>Phocaeicola</taxon>
    </lineage>
</organism>
<dbReference type="RefSeq" id="WP_007570993.1">
    <property type="nucleotide sequence ID" value="NZ_DS981505.1"/>
</dbReference>
<dbReference type="AlphaFoldDB" id="B3JNM9"/>
<evidence type="ECO:0000313" key="1">
    <source>
        <dbReference type="EMBL" id="EDU99444.1"/>
    </source>
</evidence>
<dbReference type="HOGENOM" id="CLU_2094640_0_0_10"/>
<evidence type="ECO:0000313" key="2">
    <source>
        <dbReference type="Proteomes" id="UP000003146"/>
    </source>
</evidence>
<dbReference type="EMBL" id="ABIY02000118">
    <property type="protein sequence ID" value="EDU99444.1"/>
    <property type="molecule type" value="Genomic_DNA"/>
</dbReference>
<gene>
    <name evidence="1" type="ORF">BACCOP_03543</name>
</gene>
<reference evidence="1 2" key="2">
    <citation type="submission" date="2008-04" db="EMBL/GenBank/DDBJ databases">
        <authorList>
            <person name="Fulton L."/>
            <person name="Clifton S."/>
            <person name="Fulton B."/>
            <person name="Xu J."/>
            <person name="Minx P."/>
            <person name="Pepin K.H."/>
            <person name="Johnson M."/>
            <person name="Thiruvilangam P."/>
            <person name="Bhonagiri V."/>
            <person name="Nash W.E."/>
            <person name="Mardis E.R."/>
            <person name="Wilson R.K."/>
        </authorList>
    </citation>
    <scope>NUCLEOTIDE SEQUENCE [LARGE SCALE GENOMIC DNA]</scope>
    <source>
        <strain evidence="1 2">DSM 17136</strain>
    </source>
</reference>
<dbReference type="Proteomes" id="UP000003146">
    <property type="component" value="Unassembled WGS sequence"/>
</dbReference>
<reference evidence="1 2" key="1">
    <citation type="submission" date="2008-04" db="EMBL/GenBank/DDBJ databases">
        <title>Draft genome sequence of Bacteroides coprocola (DSM 17136).</title>
        <authorList>
            <person name="Sudarsanam P."/>
            <person name="Ley R."/>
            <person name="Guruge J."/>
            <person name="Turnbaugh P.J."/>
            <person name="Mahowald M."/>
            <person name="Liep D."/>
            <person name="Gordon J."/>
        </authorList>
    </citation>
    <scope>NUCLEOTIDE SEQUENCE [LARGE SCALE GENOMIC DNA]</scope>
    <source>
        <strain evidence="1 2">DSM 17136</strain>
    </source>
</reference>
<comment type="caution">
    <text evidence="1">The sequence shown here is derived from an EMBL/GenBank/DDBJ whole genome shotgun (WGS) entry which is preliminary data.</text>
</comment>
<protein>
    <submittedName>
        <fullName evidence="1">Uncharacterized protein</fullName>
    </submittedName>
</protein>
<accession>B3JNM9</accession>